<comment type="caution">
    <text evidence="2">The sequence shown here is derived from an EMBL/GenBank/DDBJ whole genome shotgun (WGS) entry which is preliminary data.</text>
</comment>
<dbReference type="AlphaFoldDB" id="A0AAV5V723"/>
<name>A0AAV5V723_9BILA</name>
<keyword evidence="3" id="KW-1185">Reference proteome</keyword>
<feature type="compositionally biased region" description="Low complexity" evidence="1">
    <location>
        <begin position="75"/>
        <end position="89"/>
    </location>
</feature>
<feature type="compositionally biased region" description="Pro residues" evidence="1">
    <location>
        <begin position="90"/>
        <end position="110"/>
    </location>
</feature>
<evidence type="ECO:0000256" key="1">
    <source>
        <dbReference type="SAM" id="MobiDB-lite"/>
    </source>
</evidence>
<feature type="region of interest" description="Disordered" evidence="1">
    <location>
        <begin position="1"/>
        <end position="116"/>
    </location>
</feature>
<dbReference type="Proteomes" id="UP001432322">
    <property type="component" value="Unassembled WGS sequence"/>
</dbReference>
<reference evidence="2" key="1">
    <citation type="submission" date="2023-10" db="EMBL/GenBank/DDBJ databases">
        <title>Genome assembly of Pristionchus species.</title>
        <authorList>
            <person name="Yoshida K."/>
            <person name="Sommer R.J."/>
        </authorList>
    </citation>
    <scope>NUCLEOTIDE SEQUENCE</scope>
    <source>
        <strain evidence="2">RS5133</strain>
    </source>
</reference>
<feature type="non-terminal residue" evidence="2">
    <location>
        <position position="1"/>
    </location>
</feature>
<accession>A0AAV5V723</accession>
<sequence>SSNDSRRSPPHLPYSFAEPTVIQQSAYSNQTMHTSPKLDLSNNSDTGFAGDHSLMMAANGAVGFPNPTIPNGTHSPSTDSSSRDSMSVDGPPPPPPNHTSPTTGPPPNQPPMHLGMALSHAGLEPHFPGFNGNDIFFQNNGL</sequence>
<dbReference type="EMBL" id="BTSY01000002">
    <property type="protein sequence ID" value="GMT14053.1"/>
    <property type="molecule type" value="Genomic_DNA"/>
</dbReference>
<evidence type="ECO:0000313" key="3">
    <source>
        <dbReference type="Proteomes" id="UP001432322"/>
    </source>
</evidence>
<feature type="compositionally biased region" description="Polar residues" evidence="1">
    <location>
        <begin position="21"/>
        <end position="46"/>
    </location>
</feature>
<proteinExistence type="predicted"/>
<organism evidence="2 3">
    <name type="scientific">Pristionchus fissidentatus</name>
    <dbReference type="NCBI Taxonomy" id="1538716"/>
    <lineage>
        <taxon>Eukaryota</taxon>
        <taxon>Metazoa</taxon>
        <taxon>Ecdysozoa</taxon>
        <taxon>Nematoda</taxon>
        <taxon>Chromadorea</taxon>
        <taxon>Rhabditida</taxon>
        <taxon>Rhabditina</taxon>
        <taxon>Diplogasteromorpha</taxon>
        <taxon>Diplogasteroidea</taxon>
        <taxon>Neodiplogasteridae</taxon>
        <taxon>Pristionchus</taxon>
    </lineage>
</organism>
<evidence type="ECO:0000313" key="2">
    <source>
        <dbReference type="EMBL" id="GMT14053.1"/>
    </source>
</evidence>
<feature type="non-terminal residue" evidence="2">
    <location>
        <position position="142"/>
    </location>
</feature>
<gene>
    <name evidence="2" type="ORF">PFISCL1PPCAC_5350</name>
</gene>
<protein>
    <submittedName>
        <fullName evidence="2">Uncharacterized protein</fullName>
    </submittedName>
</protein>